<dbReference type="InterPro" id="IPR051043">
    <property type="entry name" value="Sulfatase_Mod_Factor_Kinase"/>
</dbReference>
<dbReference type="InterPro" id="IPR005532">
    <property type="entry name" value="SUMF_dom"/>
</dbReference>
<dbReference type="Pfam" id="PF03781">
    <property type="entry name" value="FGE-sulfatase"/>
    <property type="match status" value="1"/>
</dbReference>
<protein>
    <submittedName>
        <fullName evidence="3">Formylglycine-generating enzyme family protein</fullName>
    </submittedName>
</protein>
<dbReference type="EMBL" id="JBIALX010000006">
    <property type="protein sequence ID" value="MFF0455070.1"/>
    <property type="molecule type" value="Genomic_DNA"/>
</dbReference>
<dbReference type="Proteomes" id="UP001601521">
    <property type="component" value="Unassembled WGS sequence"/>
</dbReference>
<dbReference type="SUPFAM" id="SSF56436">
    <property type="entry name" value="C-type lectin-like"/>
    <property type="match status" value="1"/>
</dbReference>
<dbReference type="InterPro" id="IPR016187">
    <property type="entry name" value="CTDL_fold"/>
</dbReference>
<sequence>MPHRTDSGTHHACCAPAAGKSADSTGHGPDAGRPDEADRRAEFEAALVAVPGGTFTMGDESRWAYPGDGEGPCHPVTVDAFAIGRYAVTNADFAAFVADTGYRTDAEKYGWSFVFAGLLPPDMPPTRAVVNAPWWRQVEGADWAHPFGPDSDVGTLADHPVVHVSWEDARAFCAWSGTRLPTEAEWEYAARAGSTGPFPWGEDFEPGGQRQMNVFTGEFPRTAPGAHLGTMPVNAYAPNGFGLYNTTGNVWEWCSDFFSPDYYRHSPEANPAGPDLGRDRVMRGGSYLCHLSYCRRYRVSARQGSEPVSSTGNLGFRVVGDIPVRCGPSGPTTG</sequence>
<evidence type="ECO:0000313" key="4">
    <source>
        <dbReference type="Proteomes" id="UP001601521"/>
    </source>
</evidence>
<dbReference type="InterPro" id="IPR042095">
    <property type="entry name" value="SUMF_sf"/>
</dbReference>
<name>A0ABW6NIV6_9NOCA</name>
<dbReference type="RefSeq" id="WP_387251958.1">
    <property type="nucleotide sequence ID" value="NZ_JBIALX010000006.1"/>
</dbReference>
<feature type="region of interest" description="Disordered" evidence="1">
    <location>
        <begin position="1"/>
        <end position="36"/>
    </location>
</feature>
<evidence type="ECO:0000256" key="1">
    <source>
        <dbReference type="SAM" id="MobiDB-lite"/>
    </source>
</evidence>
<accession>A0ABW6NIV6</accession>
<dbReference type="Gene3D" id="3.90.1580.10">
    <property type="entry name" value="paralog of FGE (formylglycine-generating enzyme)"/>
    <property type="match status" value="1"/>
</dbReference>
<organism evidence="3 4">
    <name type="scientific">Nocardia africana</name>
    <dbReference type="NCBI Taxonomy" id="134964"/>
    <lineage>
        <taxon>Bacteria</taxon>
        <taxon>Bacillati</taxon>
        <taxon>Actinomycetota</taxon>
        <taxon>Actinomycetes</taxon>
        <taxon>Mycobacteriales</taxon>
        <taxon>Nocardiaceae</taxon>
        <taxon>Nocardia</taxon>
    </lineage>
</organism>
<keyword evidence="4" id="KW-1185">Reference proteome</keyword>
<proteinExistence type="predicted"/>
<evidence type="ECO:0000313" key="3">
    <source>
        <dbReference type="EMBL" id="MFF0455070.1"/>
    </source>
</evidence>
<comment type="caution">
    <text evidence="3">The sequence shown here is derived from an EMBL/GenBank/DDBJ whole genome shotgun (WGS) entry which is preliminary data.</text>
</comment>
<gene>
    <name evidence="3" type="ORF">ACFYTH_17030</name>
</gene>
<dbReference type="PANTHER" id="PTHR23150">
    <property type="entry name" value="SULFATASE MODIFYING FACTOR 1, 2"/>
    <property type="match status" value="1"/>
</dbReference>
<evidence type="ECO:0000259" key="2">
    <source>
        <dbReference type="Pfam" id="PF03781"/>
    </source>
</evidence>
<reference evidence="3 4" key="1">
    <citation type="submission" date="2024-10" db="EMBL/GenBank/DDBJ databases">
        <title>The Natural Products Discovery Center: Release of the First 8490 Sequenced Strains for Exploring Actinobacteria Biosynthetic Diversity.</title>
        <authorList>
            <person name="Kalkreuter E."/>
            <person name="Kautsar S.A."/>
            <person name="Yang D."/>
            <person name="Bader C.D."/>
            <person name="Teijaro C.N."/>
            <person name="Fluegel L."/>
            <person name="Davis C.M."/>
            <person name="Simpson J.R."/>
            <person name="Lauterbach L."/>
            <person name="Steele A.D."/>
            <person name="Gui C."/>
            <person name="Meng S."/>
            <person name="Li G."/>
            <person name="Viehrig K."/>
            <person name="Ye F."/>
            <person name="Su P."/>
            <person name="Kiefer A.F."/>
            <person name="Nichols A."/>
            <person name="Cepeda A.J."/>
            <person name="Yan W."/>
            <person name="Fan B."/>
            <person name="Jiang Y."/>
            <person name="Adhikari A."/>
            <person name="Zheng C.-J."/>
            <person name="Schuster L."/>
            <person name="Cowan T.M."/>
            <person name="Smanski M.J."/>
            <person name="Chevrette M.G."/>
            <person name="De Carvalho L.P.S."/>
            <person name="Shen B."/>
        </authorList>
    </citation>
    <scope>NUCLEOTIDE SEQUENCE [LARGE SCALE GENOMIC DNA]</scope>
    <source>
        <strain evidence="3 4">NPDC004550</strain>
    </source>
</reference>
<feature type="domain" description="Sulfatase-modifying factor enzyme-like" evidence="2">
    <location>
        <begin position="46"/>
        <end position="319"/>
    </location>
</feature>
<dbReference type="PANTHER" id="PTHR23150:SF19">
    <property type="entry name" value="FORMYLGLYCINE-GENERATING ENZYME"/>
    <property type="match status" value="1"/>
</dbReference>